<name>A0ABY9DQJ1_VITVI</name>
<organism evidence="1 2">
    <name type="scientific">Vitis vinifera</name>
    <name type="common">Grape</name>
    <dbReference type="NCBI Taxonomy" id="29760"/>
    <lineage>
        <taxon>Eukaryota</taxon>
        <taxon>Viridiplantae</taxon>
        <taxon>Streptophyta</taxon>
        <taxon>Embryophyta</taxon>
        <taxon>Tracheophyta</taxon>
        <taxon>Spermatophyta</taxon>
        <taxon>Magnoliopsida</taxon>
        <taxon>eudicotyledons</taxon>
        <taxon>Gunneridae</taxon>
        <taxon>Pentapetalae</taxon>
        <taxon>rosids</taxon>
        <taxon>Vitales</taxon>
        <taxon>Vitaceae</taxon>
        <taxon>Viteae</taxon>
        <taxon>Vitis</taxon>
    </lineage>
</organism>
<sequence>MESRLMWAREGMRHARARRTFDLACVIPDSGGVAAGRGSPSRACKGCSSKLHTVNRPLQLDVFDGGGSSATRRLVVER</sequence>
<dbReference type="Proteomes" id="UP001227230">
    <property type="component" value="Chromosome 17"/>
</dbReference>
<keyword evidence="2" id="KW-1185">Reference proteome</keyword>
<dbReference type="EMBL" id="CP126664">
    <property type="protein sequence ID" value="WKA09014.1"/>
    <property type="molecule type" value="Genomic_DNA"/>
</dbReference>
<gene>
    <name evidence="1" type="ORF">VitviT2T_026693</name>
</gene>
<evidence type="ECO:0000313" key="2">
    <source>
        <dbReference type="Proteomes" id="UP001227230"/>
    </source>
</evidence>
<evidence type="ECO:0000313" key="1">
    <source>
        <dbReference type="EMBL" id="WKA09014.1"/>
    </source>
</evidence>
<protein>
    <submittedName>
        <fullName evidence="1">Uncharacterized protein</fullName>
    </submittedName>
</protein>
<proteinExistence type="predicted"/>
<accession>A0ABY9DQJ1</accession>
<reference evidence="1 2" key="1">
    <citation type="journal article" date="2023" name="Hortic Res">
        <title>The complete reference genome for grapevine (Vitis vinifera L.) genetics and breeding.</title>
        <authorList>
            <person name="Shi X."/>
            <person name="Cao S."/>
            <person name="Wang X."/>
            <person name="Huang S."/>
            <person name="Wang Y."/>
            <person name="Liu Z."/>
            <person name="Liu W."/>
            <person name="Leng X."/>
            <person name="Peng Y."/>
            <person name="Wang N."/>
            <person name="Wang Y."/>
            <person name="Ma Z."/>
            <person name="Xu X."/>
            <person name="Zhang F."/>
            <person name="Xue H."/>
            <person name="Zhong H."/>
            <person name="Wang Y."/>
            <person name="Zhang K."/>
            <person name="Velt A."/>
            <person name="Avia K."/>
            <person name="Holtgrawe D."/>
            <person name="Grimplet J."/>
            <person name="Matus J.T."/>
            <person name="Ware D."/>
            <person name="Wu X."/>
            <person name="Wang H."/>
            <person name="Liu C."/>
            <person name="Fang Y."/>
            <person name="Rustenholz C."/>
            <person name="Cheng Z."/>
            <person name="Xiao H."/>
            <person name="Zhou Y."/>
        </authorList>
    </citation>
    <scope>NUCLEOTIDE SEQUENCE [LARGE SCALE GENOMIC DNA]</scope>
    <source>
        <strain evidence="2">cv. Pinot noir / PN40024</strain>
        <tissue evidence="1">Leaf</tissue>
    </source>
</reference>